<dbReference type="Pfam" id="PF01370">
    <property type="entry name" value="Epimerase"/>
    <property type="match status" value="1"/>
</dbReference>
<dbReference type="InterPro" id="IPR001509">
    <property type="entry name" value="Epimerase_deHydtase"/>
</dbReference>
<dbReference type="EMBL" id="JAVSJA010000001">
    <property type="protein sequence ID" value="MDT3676690.1"/>
    <property type="molecule type" value="Genomic_DNA"/>
</dbReference>
<dbReference type="SUPFAM" id="SSF51735">
    <property type="entry name" value="NAD(P)-binding Rossmann-fold domains"/>
    <property type="match status" value="1"/>
</dbReference>
<dbReference type="RefSeq" id="WP_012267053.1">
    <property type="nucleotide sequence ID" value="NZ_JAVSJA010000001.1"/>
</dbReference>
<dbReference type="GeneID" id="66707320"/>
<sequence length="69" mass="7628">MQGTPIPQLLGDQWSGKKVLVTGASGFKGSWLCKALLELGTQVYATIPIHNVRHPHSAYQLFDLMFKSD</sequence>
<gene>
    <name evidence="2" type="ORF">RAM70_20015</name>
</gene>
<accession>A0ABU3HQ53</accession>
<comment type="caution">
    <text evidence="2">The sequence shown here is derived from an EMBL/GenBank/DDBJ whole genome shotgun (WGS) entry which is preliminary data.</text>
</comment>
<dbReference type="Gene3D" id="3.40.50.720">
    <property type="entry name" value="NAD(P)-binding Rossmann-like Domain"/>
    <property type="match status" value="1"/>
</dbReference>
<reference evidence="2" key="1">
    <citation type="submission" date="2023-08" db="EMBL/GenBank/DDBJ databases">
        <authorList>
            <person name="Park H.-K."/>
            <person name="Kim I.-S."/>
        </authorList>
    </citation>
    <scope>NUCLEOTIDE SEQUENCE</scope>
    <source>
        <strain evidence="2">NRERC-220</strain>
    </source>
</reference>
<evidence type="ECO:0000313" key="2">
    <source>
        <dbReference type="EMBL" id="MDT3676690.1"/>
    </source>
</evidence>
<dbReference type="Proteomes" id="UP001180650">
    <property type="component" value="Unassembled WGS sequence"/>
</dbReference>
<name>A0ABU3HQ53_9CHRO</name>
<protein>
    <submittedName>
        <fullName evidence="2">NAD-dependent epimerase/dehydratase family protein</fullName>
    </submittedName>
</protein>
<evidence type="ECO:0000259" key="1">
    <source>
        <dbReference type="Pfam" id="PF01370"/>
    </source>
</evidence>
<proteinExistence type="predicted"/>
<evidence type="ECO:0000313" key="3">
    <source>
        <dbReference type="Proteomes" id="UP001180650"/>
    </source>
</evidence>
<dbReference type="InterPro" id="IPR036291">
    <property type="entry name" value="NAD(P)-bd_dom_sf"/>
</dbReference>
<keyword evidence="3" id="KW-1185">Reference proteome</keyword>
<organism evidence="2 3">
    <name type="scientific">Microcystis wesenbergii NRERC-220</name>
    <dbReference type="NCBI Taxonomy" id="3068991"/>
    <lineage>
        <taxon>Bacteria</taxon>
        <taxon>Bacillati</taxon>
        <taxon>Cyanobacteriota</taxon>
        <taxon>Cyanophyceae</taxon>
        <taxon>Oscillatoriophycideae</taxon>
        <taxon>Chroococcales</taxon>
        <taxon>Microcystaceae</taxon>
        <taxon>Microcystis</taxon>
    </lineage>
</organism>
<feature type="domain" description="NAD-dependent epimerase/dehydratase" evidence="1">
    <location>
        <begin position="19"/>
        <end position="46"/>
    </location>
</feature>